<gene>
    <name evidence="2" type="ORF">HPB48_017976</name>
</gene>
<evidence type="ECO:0000256" key="1">
    <source>
        <dbReference type="SAM" id="MobiDB-lite"/>
    </source>
</evidence>
<evidence type="ECO:0000313" key="2">
    <source>
        <dbReference type="EMBL" id="KAH9362324.1"/>
    </source>
</evidence>
<keyword evidence="3" id="KW-1185">Reference proteome</keyword>
<comment type="caution">
    <text evidence="2">The sequence shown here is derived from an EMBL/GenBank/DDBJ whole genome shotgun (WGS) entry which is preliminary data.</text>
</comment>
<dbReference type="OrthoDB" id="289038at2759"/>
<feature type="region of interest" description="Disordered" evidence="1">
    <location>
        <begin position="335"/>
        <end position="355"/>
    </location>
</feature>
<dbReference type="VEuPathDB" id="VectorBase:HLOH_047403"/>
<sequence length="355" mass="37738">MTLGETAQPVSDEVPAESEARALCIVRSATTSQAMPPEATTLLLLAPTAAGEMTERVGRPFRYTTDSLELLLQTVTGGGDTMVVHFCEDQTPHDMGSYTAGVSHNVLAIYDRNREPSKRLMEPEPEPENGHPFSGTAALETQYWVGSSRGAAGESKCSPLDTMGATDGCRNNASSVGFVNRAMTCNPHRRLQSLYMAPEFSDAPYRRDFDGTELAAANSIPSQLQLFRLLRISSWPAIGTTLRLGQQRSLAAAPRAGTVPSDALRPGAQVQAHGPGQAHLPALSSDTEDPVRCPECGSQSVSFLDVPLVMQIFGSGKSYDSVQAAVRPVLPRTPWTGRISPTANGAAASATPTRG</sequence>
<dbReference type="EMBL" id="JABSTR010000001">
    <property type="protein sequence ID" value="KAH9362324.1"/>
    <property type="molecule type" value="Genomic_DNA"/>
</dbReference>
<feature type="region of interest" description="Disordered" evidence="1">
    <location>
        <begin position="268"/>
        <end position="291"/>
    </location>
</feature>
<reference evidence="2 3" key="1">
    <citation type="journal article" date="2020" name="Cell">
        <title>Large-Scale Comparative Analyses of Tick Genomes Elucidate Their Genetic Diversity and Vector Capacities.</title>
        <authorList>
            <consortium name="Tick Genome and Microbiome Consortium (TIGMIC)"/>
            <person name="Jia N."/>
            <person name="Wang J."/>
            <person name="Shi W."/>
            <person name="Du L."/>
            <person name="Sun Y."/>
            <person name="Zhan W."/>
            <person name="Jiang J.F."/>
            <person name="Wang Q."/>
            <person name="Zhang B."/>
            <person name="Ji P."/>
            <person name="Bell-Sakyi L."/>
            <person name="Cui X.M."/>
            <person name="Yuan T.T."/>
            <person name="Jiang B.G."/>
            <person name="Yang W.F."/>
            <person name="Lam T.T."/>
            <person name="Chang Q.C."/>
            <person name="Ding S.J."/>
            <person name="Wang X.J."/>
            <person name="Zhu J.G."/>
            <person name="Ruan X.D."/>
            <person name="Zhao L."/>
            <person name="Wei J.T."/>
            <person name="Ye R.Z."/>
            <person name="Que T.C."/>
            <person name="Du C.H."/>
            <person name="Zhou Y.H."/>
            <person name="Cheng J.X."/>
            <person name="Dai P.F."/>
            <person name="Guo W.B."/>
            <person name="Han X.H."/>
            <person name="Huang E.J."/>
            <person name="Li L.F."/>
            <person name="Wei W."/>
            <person name="Gao Y.C."/>
            <person name="Liu J.Z."/>
            <person name="Shao H.Z."/>
            <person name="Wang X."/>
            <person name="Wang C.C."/>
            <person name="Yang T.C."/>
            <person name="Huo Q.B."/>
            <person name="Li W."/>
            <person name="Chen H.Y."/>
            <person name="Chen S.E."/>
            <person name="Zhou L.G."/>
            <person name="Ni X.B."/>
            <person name="Tian J.H."/>
            <person name="Sheng Y."/>
            <person name="Liu T."/>
            <person name="Pan Y.S."/>
            <person name="Xia L.Y."/>
            <person name="Li J."/>
            <person name="Zhao F."/>
            <person name="Cao W.C."/>
        </authorList>
    </citation>
    <scope>NUCLEOTIDE SEQUENCE [LARGE SCALE GENOMIC DNA]</scope>
    <source>
        <strain evidence="2">HaeL-2018</strain>
    </source>
</reference>
<organism evidence="2 3">
    <name type="scientific">Haemaphysalis longicornis</name>
    <name type="common">Bush tick</name>
    <dbReference type="NCBI Taxonomy" id="44386"/>
    <lineage>
        <taxon>Eukaryota</taxon>
        <taxon>Metazoa</taxon>
        <taxon>Ecdysozoa</taxon>
        <taxon>Arthropoda</taxon>
        <taxon>Chelicerata</taxon>
        <taxon>Arachnida</taxon>
        <taxon>Acari</taxon>
        <taxon>Parasitiformes</taxon>
        <taxon>Ixodida</taxon>
        <taxon>Ixodoidea</taxon>
        <taxon>Ixodidae</taxon>
        <taxon>Haemaphysalinae</taxon>
        <taxon>Haemaphysalis</taxon>
    </lineage>
</organism>
<protein>
    <submittedName>
        <fullName evidence="2">Uncharacterized protein</fullName>
    </submittedName>
</protein>
<dbReference type="AlphaFoldDB" id="A0A9J6FK61"/>
<dbReference type="Pfam" id="PF25985">
    <property type="entry name" value="Ubiquitin_USP47_N"/>
    <property type="match status" value="1"/>
</dbReference>
<proteinExistence type="predicted"/>
<name>A0A9J6FK61_HAELO</name>
<dbReference type="Proteomes" id="UP000821853">
    <property type="component" value="Chromosome 1"/>
</dbReference>
<accession>A0A9J6FK61</accession>
<evidence type="ECO:0000313" key="3">
    <source>
        <dbReference type="Proteomes" id="UP000821853"/>
    </source>
</evidence>